<accession>A0A9W7CCK6</accession>
<keyword evidence="1" id="KW-0472">Membrane</keyword>
<dbReference type="Proteomes" id="UP001165160">
    <property type="component" value="Unassembled WGS sequence"/>
</dbReference>
<proteinExistence type="predicted"/>
<dbReference type="EMBL" id="BRXX01000305">
    <property type="protein sequence ID" value="GMI03696.1"/>
    <property type="molecule type" value="Genomic_DNA"/>
</dbReference>
<organism evidence="2 3">
    <name type="scientific">Triparma verrucosa</name>
    <dbReference type="NCBI Taxonomy" id="1606542"/>
    <lineage>
        <taxon>Eukaryota</taxon>
        <taxon>Sar</taxon>
        <taxon>Stramenopiles</taxon>
        <taxon>Ochrophyta</taxon>
        <taxon>Bolidophyceae</taxon>
        <taxon>Parmales</taxon>
        <taxon>Triparmaceae</taxon>
        <taxon>Triparma</taxon>
    </lineage>
</organism>
<comment type="caution">
    <text evidence="2">The sequence shown here is derived from an EMBL/GenBank/DDBJ whole genome shotgun (WGS) entry which is preliminary data.</text>
</comment>
<evidence type="ECO:0000256" key="1">
    <source>
        <dbReference type="SAM" id="Phobius"/>
    </source>
</evidence>
<feature type="transmembrane region" description="Helical" evidence="1">
    <location>
        <begin position="24"/>
        <end position="46"/>
    </location>
</feature>
<evidence type="ECO:0000313" key="3">
    <source>
        <dbReference type="Proteomes" id="UP001165160"/>
    </source>
</evidence>
<keyword evidence="3" id="KW-1185">Reference proteome</keyword>
<reference evidence="3" key="1">
    <citation type="journal article" date="2023" name="Commun. Biol.">
        <title>Genome analysis of Parmales, the sister group of diatoms, reveals the evolutionary specialization of diatoms from phago-mixotrophs to photoautotrophs.</title>
        <authorList>
            <person name="Ban H."/>
            <person name="Sato S."/>
            <person name="Yoshikawa S."/>
            <person name="Yamada K."/>
            <person name="Nakamura Y."/>
            <person name="Ichinomiya M."/>
            <person name="Sato N."/>
            <person name="Blanc-Mathieu R."/>
            <person name="Endo H."/>
            <person name="Kuwata A."/>
            <person name="Ogata H."/>
        </authorList>
    </citation>
    <scope>NUCLEOTIDE SEQUENCE [LARGE SCALE GENOMIC DNA]</scope>
    <source>
        <strain evidence="3">NIES 3699</strain>
    </source>
</reference>
<keyword evidence="1" id="KW-0812">Transmembrane</keyword>
<keyword evidence="1" id="KW-1133">Transmembrane helix</keyword>
<dbReference type="AlphaFoldDB" id="A0A9W7CCK6"/>
<name>A0A9W7CCK6_9STRA</name>
<gene>
    <name evidence="2" type="ORF">TrVE_jg3582</name>
</gene>
<evidence type="ECO:0000313" key="2">
    <source>
        <dbReference type="EMBL" id="GMI03696.1"/>
    </source>
</evidence>
<protein>
    <submittedName>
        <fullName evidence="2">Uncharacterized protein</fullName>
    </submittedName>
</protein>
<sequence>MATTIVEPPTTTPTKKAPFCSQTITILDATIVLVLAFDVMFFANLYDYHITHSDRSAMTLITVRSLARTTTAMFFRKTLQSFSFMFYLVRRRSC</sequence>